<evidence type="ECO:0000256" key="4">
    <source>
        <dbReference type="ARBA" id="ARBA00023136"/>
    </source>
</evidence>
<proteinExistence type="predicted"/>
<dbReference type="GO" id="GO:0016020">
    <property type="term" value="C:membrane"/>
    <property type="evidence" value="ECO:0007669"/>
    <property type="project" value="UniProtKB-SubCell"/>
</dbReference>
<dbReference type="Proteomes" id="UP000199494">
    <property type="component" value="Unassembled WGS sequence"/>
</dbReference>
<accession>A0A222VKY6</accession>
<dbReference type="PANTHER" id="PTHR43229">
    <property type="entry name" value="NODULATION PROTEIN J"/>
    <property type="match status" value="1"/>
</dbReference>
<reference evidence="5 6" key="1">
    <citation type="submission" date="2016-10" db="EMBL/GenBank/DDBJ databases">
        <authorList>
            <person name="de Groot N.N."/>
        </authorList>
    </citation>
    <scope>NUCLEOTIDE SEQUENCE [LARGE SCALE GENOMIC DNA]</scope>
    <source>
        <strain evidence="5 6">CGMCC 4.5506</strain>
    </source>
</reference>
<dbReference type="InterPro" id="IPR051784">
    <property type="entry name" value="Nod_factor_ABC_transporter"/>
</dbReference>
<dbReference type="RefSeq" id="WP_091799163.1">
    <property type="nucleotide sequence ID" value="NZ_CP016353.1"/>
</dbReference>
<sequence>MPEHTAAVETPSTVARVAVPPRTGLWTTYATLLRWTFGQTGPMLPFVIAVEALLAAGIIIGFGFLVPGIDTASAQFLSTGAPTVLLMVVGLVIVPMGVAQARASGTFTYLRAQPVPRQLLLLADLTVWLGVALPSIAVAMIVAWLRYDFGYVFDWPLLVATAALTSVTAASVGYAIAVVLPPLLTQITTQVLVFFVMLFSPVTFPASRLPEWFQTVHDWLPFRPAADLLRAGLISDSYTASWRDLAVLLVWCVLGFAISLRAVVRRA</sequence>
<organism evidence="5 6">
    <name type="scientific">Prauserella marina</name>
    <dbReference type="NCBI Taxonomy" id="530584"/>
    <lineage>
        <taxon>Bacteria</taxon>
        <taxon>Bacillati</taxon>
        <taxon>Actinomycetota</taxon>
        <taxon>Actinomycetes</taxon>
        <taxon>Pseudonocardiales</taxon>
        <taxon>Pseudonocardiaceae</taxon>
        <taxon>Prauserella</taxon>
    </lineage>
</organism>
<gene>
    <name evidence="5" type="ORF">SAMN05421630_10252</name>
</gene>
<dbReference type="Pfam" id="PF12698">
    <property type="entry name" value="ABC2_membrane_3"/>
    <property type="match status" value="1"/>
</dbReference>
<dbReference type="GO" id="GO:0140359">
    <property type="term" value="F:ABC-type transporter activity"/>
    <property type="evidence" value="ECO:0007669"/>
    <property type="project" value="InterPro"/>
</dbReference>
<comment type="subcellular location">
    <subcellularLocation>
        <location evidence="1">Membrane</location>
        <topology evidence="1">Multi-pass membrane protein</topology>
    </subcellularLocation>
</comment>
<evidence type="ECO:0000256" key="3">
    <source>
        <dbReference type="ARBA" id="ARBA00022989"/>
    </source>
</evidence>
<evidence type="ECO:0000256" key="1">
    <source>
        <dbReference type="ARBA" id="ARBA00004141"/>
    </source>
</evidence>
<dbReference type="OrthoDB" id="3699899at2"/>
<dbReference type="EMBL" id="FMZE01000002">
    <property type="protein sequence ID" value="SDC42530.1"/>
    <property type="molecule type" value="Genomic_DNA"/>
</dbReference>
<evidence type="ECO:0000313" key="6">
    <source>
        <dbReference type="Proteomes" id="UP000199494"/>
    </source>
</evidence>
<evidence type="ECO:0000256" key="2">
    <source>
        <dbReference type="ARBA" id="ARBA00022692"/>
    </source>
</evidence>
<dbReference type="InterPro" id="IPR013525">
    <property type="entry name" value="ABC2_TM"/>
</dbReference>
<protein>
    <submittedName>
        <fullName evidence="5">ABC-2 type transport system permease protein</fullName>
    </submittedName>
</protein>
<keyword evidence="6" id="KW-1185">Reference proteome</keyword>
<keyword evidence="2" id="KW-0812">Transmembrane</keyword>
<dbReference type="AlphaFoldDB" id="A0A222VKY6"/>
<keyword evidence="4" id="KW-0472">Membrane</keyword>
<evidence type="ECO:0000313" key="5">
    <source>
        <dbReference type="EMBL" id="SDC42530.1"/>
    </source>
</evidence>
<dbReference type="PANTHER" id="PTHR43229:SF3">
    <property type="entry name" value="ABC-TYPE MULTIDRUG TRANSPORT SYSTEM, PERMEASE COMPONENT"/>
    <property type="match status" value="1"/>
</dbReference>
<dbReference type="STRING" id="530584.SAMN05421630_10252"/>
<name>A0A222VKY6_9PSEU</name>
<keyword evidence="3" id="KW-1133">Transmembrane helix</keyword>
<dbReference type="KEGG" id="pmad:BAY61_05240"/>